<dbReference type="PROSITE" id="PS00086">
    <property type="entry name" value="CYTOCHROME_P450"/>
    <property type="match status" value="1"/>
</dbReference>
<keyword evidence="8" id="KW-0492">Microsome</keyword>
<proteinExistence type="inferred from homology"/>
<dbReference type="KEGG" id="clec:106663846"/>
<sequence length="502" mass="57761">MLAEFIALFVLIVLIYKLFNPYDYWKKKGYPYVEGSFPLGTRPPLFLSKIYQGHIIEKIYNELSPHPFGGFYIVQAPHLMLRDPQLIKHIMVKDFSHFRSRFGKRYSPNDPLSQHLFNLEGDLWRSVRVKLTPTFTSGKMKMMYALFEACANNLSKVLDDSVGKDVDIKDLFARFTTDVIATCAFGLEANSLKDPKNEFRTMADKIFPPYVSNLVKFSFLARFSPLKSLIGVLGLKFVPRKVNDFIINTIRDTIDYREENNVKRNDFLNLLIEMKNKPLNEDGQKKDELEMDLGMIAAQCYVFFAAGFETSSSVQSYALYELAFNQDIQKTLREEIDEVLAKHGGKPTYEALQEMPYLEQVINEAMRKYPTLPLITRECTKDYVLDEFGLKIKKSEQILIPTYALQHDPKYFPSPQKFNPSRFSEENKSSIVPFTYLPFGEGPRICIGMRFGMMQTKLGLVTALSRFNVFPSPTTPKSLKFASTSVITIVEGSINLKFEKRQ</sequence>
<evidence type="ECO:0000256" key="11">
    <source>
        <dbReference type="ARBA" id="ARBA00023033"/>
    </source>
</evidence>
<dbReference type="InterPro" id="IPR050476">
    <property type="entry name" value="Insect_CytP450_Detox"/>
</dbReference>
<reference evidence="15" key="1">
    <citation type="submission" date="2022-01" db="UniProtKB">
        <authorList>
            <consortium name="EnsemblMetazoa"/>
        </authorList>
    </citation>
    <scope>IDENTIFICATION</scope>
</reference>
<name>A0A8I6TCQ8_CIMLE</name>
<dbReference type="RefSeq" id="XP_014244487.1">
    <property type="nucleotide sequence ID" value="XM_014389001.2"/>
</dbReference>
<dbReference type="PRINTS" id="PR00463">
    <property type="entry name" value="EP450I"/>
</dbReference>
<evidence type="ECO:0000256" key="6">
    <source>
        <dbReference type="ARBA" id="ARBA00022723"/>
    </source>
</evidence>
<keyword evidence="10 13" id="KW-0408">Iron</keyword>
<dbReference type="AlphaFoldDB" id="A0A8I6TCQ8"/>
<dbReference type="PRINTS" id="PR00385">
    <property type="entry name" value="P450"/>
</dbReference>
<dbReference type="GO" id="GO:0016705">
    <property type="term" value="F:oxidoreductase activity, acting on paired donors, with incorporation or reduction of molecular oxygen"/>
    <property type="evidence" value="ECO:0007669"/>
    <property type="project" value="InterPro"/>
</dbReference>
<evidence type="ECO:0000313" key="16">
    <source>
        <dbReference type="Proteomes" id="UP000494040"/>
    </source>
</evidence>
<keyword evidence="16" id="KW-1185">Reference proteome</keyword>
<evidence type="ECO:0000256" key="14">
    <source>
        <dbReference type="RuleBase" id="RU000461"/>
    </source>
</evidence>
<dbReference type="EnsemblMetazoa" id="XM_014389001.2">
    <property type="protein sequence ID" value="XP_014244487.1"/>
    <property type="gene ID" value="LOC106663846"/>
</dbReference>
<keyword evidence="6 13" id="KW-0479">Metal-binding</keyword>
<dbReference type="CDD" id="cd11056">
    <property type="entry name" value="CYP6-like"/>
    <property type="match status" value="1"/>
</dbReference>
<dbReference type="Pfam" id="PF00067">
    <property type="entry name" value="p450"/>
    <property type="match status" value="1"/>
</dbReference>
<evidence type="ECO:0000313" key="15">
    <source>
        <dbReference type="EnsemblMetazoa" id="XP_014244487.1"/>
    </source>
</evidence>
<comment type="subcellular location">
    <subcellularLocation>
        <location evidence="3">Endoplasmic reticulum membrane</location>
        <topology evidence="3">Peripheral membrane protein</topology>
    </subcellularLocation>
    <subcellularLocation>
        <location evidence="2">Microsome membrane</location>
        <topology evidence="2">Peripheral membrane protein</topology>
    </subcellularLocation>
</comment>
<dbReference type="FunFam" id="1.10.630.10:FF:000042">
    <property type="entry name" value="Cytochrome P450"/>
    <property type="match status" value="1"/>
</dbReference>
<evidence type="ECO:0000256" key="10">
    <source>
        <dbReference type="ARBA" id="ARBA00023004"/>
    </source>
</evidence>
<accession>A0A8I6TCQ8</accession>
<comment type="similarity">
    <text evidence="4 14">Belongs to the cytochrome P450 family.</text>
</comment>
<dbReference type="InterPro" id="IPR017972">
    <property type="entry name" value="Cyt_P450_CS"/>
</dbReference>
<evidence type="ECO:0000256" key="3">
    <source>
        <dbReference type="ARBA" id="ARBA00004406"/>
    </source>
</evidence>
<dbReference type="GO" id="GO:0005506">
    <property type="term" value="F:iron ion binding"/>
    <property type="evidence" value="ECO:0007669"/>
    <property type="project" value="InterPro"/>
</dbReference>
<keyword evidence="7" id="KW-0256">Endoplasmic reticulum</keyword>
<dbReference type="SUPFAM" id="SSF48264">
    <property type="entry name" value="Cytochrome P450"/>
    <property type="match status" value="1"/>
</dbReference>
<evidence type="ECO:0000256" key="5">
    <source>
        <dbReference type="ARBA" id="ARBA00022617"/>
    </source>
</evidence>
<evidence type="ECO:0000256" key="1">
    <source>
        <dbReference type="ARBA" id="ARBA00001971"/>
    </source>
</evidence>
<keyword evidence="9 14" id="KW-0560">Oxidoreductase</keyword>
<evidence type="ECO:0000256" key="13">
    <source>
        <dbReference type="PIRSR" id="PIRSR602401-1"/>
    </source>
</evidence>
<feature type="binding site" description="axial binding residue" evidence="13">
    <location>
        <position position="446"/>
    </location>
    <ligand>
        <name>heme</name>
        <dbReference type="ChEBI" id="CHEBI:30413"/>
    </ligand>
    <ligandPart>
        <name>Fe</name>
        <dbReference type="ChEBI" id="CHEBI:18248"/>
    </ligandPart>
</feature>
<dbReference type="OMA" id="PLITREC"/>
<dbReference type="InterPro" id="IPR002401">
    <property type="entry name" value="Cyt_P450_E_grp-I"/>
</dbReference>
<evidence type="ECO:0000256" key="12">
    <source>
        <dbReference type="ARBA" id="ARBA00023136"/>
    </source>
</evidence>
<evidence type="ECO:0000256" key="9">
    <source>
        <dbReference type="ARBA" id="ARBA00023002"/>
    </source>
</evidence>
<keyword evidence="5 13" id="KW-0349">Heme</keyword>
<evidence type="ECO:0000256" key="7">
    <source>
        <dbReference type="ARBA" id="ARBA00022824"/>
    </source>
</evidence>
<protein>
    <recommendedName>
        <fullName evidence="17">Cytochrome P450</fullName>
    </recommendedName>
</protein>
<evidence type="ECO:0000256" key="4">
    <source>
        <dbReference type="ARBA" id="ARBA00010617"/>
    </source>
</evidence>
<evidence type="ECO:0000256" key="8">
    <source>
        <dbReference type="ARBA" id="ARBA00022848"/>
    </source>
</evidence>
<dbReference type="PANTHER" id="PTHR24292">
    <property type="entry name" value="CYTOCHROME P450"/>
    <property type="match status" value="1"/>
</dbReference>
<keyword evidence="12" id="KW-0472">Membrane</keyword>
<dbReference type="InterPro" id="IPR001128">
    <property type="entry name" value="Cyt_P450"/>
</dbReference>
<keyword evidence="11 14" id="KW-0503">Monooxygenase</keyword>
<dbReference type="InterPro" id="IPR036396">
    <property type="entry name" value="Cyt_P450_sf"/>
</dbReference>
<comment type="cofactor">
    <cofactor evidence="1 13">
        <name>heme</name>
        <dbReference type="ChEBI" id="CHEBI:30413"/>
    </cofactor>
</comment>
<dbReference type="Gene3D" id="1.10.630.10">
    <property type="entry name" value="Cytochrome P450"/>
    <property type="match status" value="1"/>
</dbReference>
<dbReference type="GO" id="GO:0020037">
    <property type="term" value="F:heme binding"/>
    <property type="evidence" value="ECO:0007669"/>
    <property type="project" value="InterPro"/>
</dbReference>
<evidence type="ECO:0008006" key="17">
    <source>
        <dbReference type="Google" id="ProtNLM"/>
    </source>
</evidence>
<dbReference type="GO" id="GO:0005789">
    <property type="term" value="C:endoplasmic reticulum membrane"/>
    <property type="evidence" value="ECO:0007669"/>
    <property type="project" value="UniProtKB-SubCell"/>
</dbReference>
<organism evidence="15 16">
    <name type="scientific">Cimex lectularius</name>
    <name type="common">Bed bug</name>
    <name type="synonym">Acanthia lectularia</name>
    <dbReference type="NCBI Taxonomy" id="79782"/>
    <lineage>
        <taxon>Eukaryota</taxon>
        <taxon>Metazoa</taxon>
        <taxon>Ecdysozoa</taxon>
        <taxon>Arthropoda</taxon>
        <taxon>Hexapoda</taxon>
        <taxon>Insecta</taxon>
        <taxon>Pterygota</taxon>
        <taxon>Neoptera</taxon>
        <taxon>Paraneoptera</taxon>
        <taxon>Hemiptera</taxon>
        <taxon>Heteroptera</taxon>
        <taxon>Panheteroptera</taxon>
        <taxon>Cimicomorpha</taxon>
        <taxon>Cimicidae</taxon>
        <taxon>Cimex</taxon>
    </lineage>
</organism>
<evidence type="ECO:0000256" key="2">
    <source>
        <dbReference type="ARBA" id="ARBA00004174"/>
    </source>
</evidence>
<dbReference type="Proteomes" id="UP000494040">
    <property type="component" value="Unassembled WGS sequence"/>
</dbReference>
<dbReference type="PANTHER" id="PTHR24292:SF54">
    <property type="entry name" value="CYP9F3-RELATED"/>
    <property type="match status" value="1"/>
</dbReference>
<dbReference type="OrthoDB" id="2789670at2759"/>
<dbReference type="GO" id="GO:0004497">
    <property type="term" value="F:monooxygenase activity"/>
    <property type="evidence" value="ECO:0007669"/>
    <property type="project" value="UniProtKB-KW"/>
</dbReference>
<dbReference type="GeneID" id="106663846"/>